<feature type="transmembrane region" description="Helical" evidence="8">
    <location>
        <begin position="130"/>
        <end position="147"/>
    </location>
</feature>
<evidence type="ECO:0000256" key="6">
    <source>
        <dbReference type="ARBA" id="ARBA00022989"/>
    </source>
</evidence>
<dbReference type="EMBL" id="FP236843">
    <property type="protein sequence ID" value="CAX57868.1"/>
    <property type="molecule type" value="Genomic_DNA"/>
</dbReference>
<dbReference type="RefSeq" id="WP_013200375.1">
    <property type="nucleotide sequence ID" value="NC_014306.1"/>
</dbReference>
<keyword evidence="6 8" id="KW-1133">Transmembrane helix</keyword>
<keyword evidence="7 8" id="KW-0472">Membrane</keyword>
<dbReference type="eggNOG" id="COG0609">
    <property type="taxonomic scope" value="Bacteria"/>
</dbReference>
<dbReference type="NCBIfam" id="NF007866">
    <property type="entry name" value="PRK10577.1-2"/>
    <property type="match status" value="1"/>
</dbReference>
<feature type="transmembrane region" description="Helical" evidence="8">
    <location>
        <begin position="620"/>
        <end position="637"/>
    </location>
</feature>
<feature type="transmembrane region" description="Helical" evidence="8">
    <location>
        <begin position="649"/>
        <end position="665"/>
    </location>
</feature>
<feature type="transmembrane region" description="Helical" evidence="8">
    <location>
        <begin position="531"/>
        <end position="551"/>
    </location>
</feature>
<evidence type="ECO:0000256" key="1">
    <source>
        <dbReference type="ARBA" id="ARBA00004651"/>
    </source>
</evidence>
<dbReference type="Proteomes" id="UP000008793">
    <property type="component" value="Chromosome"/>
</dbReference>
<dbReference type="Pfam" id="PF01032">
    <property type="entry name" value="FecCD"/>
    <property type="match status" value="2"/>
</dbReference>
<dbReference type="CDD" id="cd06550">
    <property type="entry name" value="TM_ABC_iron-siderophores_like"/>
    <property type="match status" value="2"/>
</dbReference>
<dbReference type="GO" id="GO:0005886">
    <property type="term" value="C:plasma membrane"/>
    <property type="evidence" value="ECO:0007669"/>
    <property type="project" value="UniProtKB-SubCell"/>
</dbReference>
<evidence type="ECO:0000256" key="4">
    <source>
        <dbReference type="ARBA" id="ARBA00022475"/>
    </source>
</evidence>
<feature type="transmembrane region" description="Helical" evidence="8">
    <location>
        <begin position="100"/>
        <end position="124"/>
    </location>
</feature>
<dbReference type="STRING" id="634500.EbC_03370"/>
<feature type="transmembrane region" description="Helical" evidence="8">
    <location>
        <begin position="315"/>
        <end position="333"/>
    </location>
</feature>
<proteinExistence type="inferred from homology"/>
<dbReference type="Gene3D" id="1.10.3470.10">
    <property type="entry name" value="ABC transporter involved in vitamin B12 uptake, BtuC"/>
    <property type="match status" value="2"/>
</dbReference>
<dbReference type="KEGG" id="ebi:EbC_03370"/>
<comment type="similarity">
    <text evidence="2">Belongs to the binding-protein-dependent transport system permease family. FecCD subfamily.</text>
</comment>
<dbReference type="SUPFAM" id="SSF81345">
    <property type="entry name" value="ABC transporter involved in vitamin B12 uptake, BtuC"/>
    <property type="match status" value="2"/>
</dbReference>
<evidence type="ECO:0000256" key="7">
    <source>
        <dbReference type="ARBA" id="ARBA00023136"/>
    </source>
</evidence>
<evidence type="ECO:0000256" key="8">
    <source>
        <dbReference type="SAM" id="Phobius"/>
    </source>
</evidence>
<protein>
    <submittedName>
        <fullName evidence="9">Ferrichrome transport system permease protein FhuB</fullName>
    </submittedName>
</protein>
<feature type="transmembrane region" description="Helical" evidence="8">
    <location>
        <begin position="256"/>
        <end position="275"/>
    </location>
</feature>
<dbReference type="AlphaFoldDB" id="D8MLY4"/>
<feature type="transmembrane region" description="Helical" evidence="8">
    <location>
        <begin position="577"/>
        <end position="600"/>
    </location>
</feature>
<evidence type="ECO:0000313" key="9">
    <source>
        <dbReference type="EMBL" id="CAX57868.1"/>
    </source>
</evidence>
<dbReference type="PANTHER" id="PTHR30472:SF37">
    <property type="entry name" value="FE(3+) DICITRATE TRANSPORT SYSTEM PERMEASE PROTEIN FECD-RELATED"/>
    <property type="match status" value="1"/>
</dbReference>
<dbReference type="GO" id="GO:0022857">
    <property type="term" value="F:transmembrane transporter activity"/>
    <property type="evidence" value="ECO:0007669"/>
    <property type="project" value="InterPro"/>
</dbReference>
<dbReference type="PANTHER" id="PTHR30472">
    <property type="entry name" value="FERRIC ENTEROBACTIN TRANSPORT SYSTEM PERMEASE PROTEIN"/>
    <property type="match status" value="1"/>
</dbReference>
<dbReference type="NCBIfam" id="NF007868">
    <property type="entry name" value="PRK10577.1-5"/>
    <property type="match status" value="1"/>
</dbReference>
<feature type="transmembrane region" description="Helical" evidence="8">
    <location>
        <begin position="154"/>
        <end position="179"/>
    </location>
</feature>
<keyword evidence="3" id="KW-0813">Transport</keyword>
<reference evidence="9 10" key="1">
    <citation type="journal article" date="2010" name="BMC Genomics">
        <title>Genome comparison of the epiphytic bacteria Erwinia billingiae and E. tasmaniensis with the pear pathogen E. pyrifoliae.</title>
        <authorList>
            <person name="Kube M."/>
            <person name="Migdoll A.M."/>
            <person name="Gehring I."/>
            <person name="Heitmann K."/>
            <person name="Mayer Y."/>
            <person name="Kuhl H."/>
            <person name="Knaust F."/>
            <person name="Geider K."/>
            <person name="Reinhardt R."/>
        </authorList>
    </citation>
    <scope>NUCLEOTIDE SEQUENCE [LARGE SCALE GENOMIC DNA]</scope>
    <source>
        <strain evidence="9 10">Eb661</strain>
    </source>
</reference>
<evidence type="ECO:0000256" key="5">
    <source>
        <dbReference type="ARBA" id="ARBA00022692"/>
    </source>
</evidence>
<evidence type="ECO:0000256" key="3">
    <source>
        <dbReference type="ARBA" id="ARBA00022448"/>
    </source>
</evidence>
<feature type="transmembrane region" description="Helical" evidence="8">
    <location>
        <begin position="433"/>
        <end position="452"/>
    </location>
</feature>
<evidence type="ECO:0000256" key="2">
    <source>
        <dbReference type="ARBA" id="ARBA00007935"/>
    </source>
</evidence>
<gene>
    <name evidence="9" type="primary">fhuB</name>
    <name evidence="9" type="ordered locus">EbC_03370</name>
</gene>
<feature type="transmembrane region" description="Helical" evidence="8">
    <location>
        <begin position="287"/>
        <end position="309"/>
    </location>
</feature>
<feature type="transmembrane region" description="Helical" evidence="8">
    <location>
        <begin position="359"/>
        <end position="380"/>
    </location>
</feature>
<feature type="transmembrane region" description="Helical" evidence="8">
    <location>
        <begin position="458"/>
        <end position="478"/>
    </location>
</feature>
<feature type="transmembrane region" description="Helical" evidence="8">
    <location>
        <begin position="400"/>
        <end position="421"/>
    </location>
</feature>
<feature type="transmembrane region" description="Helical" evidence="8">
    <location>
        <begin position="61"/>
        <end position="88"/>
    </location>
</feature>
<keyword evidence="10" id="KW-1185">Reference proteome</keyword>
<dbReference type="HOGENOM" id="CLU_013016_7_3_6"/>
<dbReference type="InterPro" id="IPR000522">
    <property type="entry name" value="ABC_transptr_permease_BtuC"/>
</dbReference>
<name>D8MLY4_ERWBE</name>
<feature type="transmembrane region" description="Helical" evidence="8">
    <location>
        <begin position="490"/>
        <end position="511"/>
    </location>
</feature>
<dbReference type="GeneID" id="90510332"/>
<keyword evidence="5 8" id="KW-0812">Transmembrane</keyword>
<evidence type="ECO:0000313" key="10">
    <source>
        <dbReference type="Proteomes" id="UP000008793"/>
    </source>
</evidence>
<accession>D8MLY4</accession>
<dbReference type="GO" id="GO:0033214">
    <property type="term" value="P:siderophore-iron import into cell"/>
    <property type="evidence" value="ECO:0007669"/>
    <property type="project" value="TreeGrafter"/>
</dbReference>
<comment type="subcellular location">
    <subcellularLocation>
        <location evidence="1">Cell membrane</location>
        <topology evidence="1">Multi-pass membrane protein</topology>
    </subcellularLocation>
</comment>
<organism evidence="10">
    <name type="scientific">Erwinia billingiae (strain Eb661)</name>
    <dbReference type="NCBI Taxonomy" id="634500"/>
    <lineage>
        <taxon>Bacteria</taxon>
        <taxon>Pseudomonadati</taxon>
        <taxon>Pseudomonadota</taxon>
        <taxon>Gammaproteobacteria</taxon>
        <taxon>Enterobacterales</taxon>
        <taxon>Erwiniaceae</taxon>
        <taxon>Erwinia</taxon>
    </lineage>
</organism>
<dbReference type="InterPro" id="IPR037294">
    <property type="entry name" value="ABC_BtuC-like"/>
</dbReference>
<sequence length="671" mass="70356">MVTLNARRAGKPHRTPFALILLTLAVAATLILSLSNAQQLLPHHLWAATILHPDKTDIQQVLFYYSFLPRVAISLLVGAGLALAGVLFQQVLRNPLAEPATLGVASGAQMGVTLASLGMLPAGIVGQQGAAMLGALVIAVVVFGTAWGKKLSPVTLILAGLVLSLYCSALNSLLAIFHFQELQSLFLWSSGALNQQDWSAVQSLLPRLIPCLLLALMLVRPLTLLGVDDDVAQQLGLGLSSARFVALALAVVLSAFMVNAVGVVGFIGLFAPLLAKLLGARRLLHRLLLAPVLGALLLCLSDQAMVMLARVWQEVPTGAATALIGAPVLLWLLPRLRHASQPAVSGQYGELPTERQRPAGWIAGGGVLLLATLVVVLMVGRDSQGIHWAGDDLWRVWPWRWPRTLAALSAGVMLAAAGTLIQKLTANVMGSPEVLGISAGAASGVVLTLFLLPAGGFAAMLVAGSGGAAITLAAILLVAGRRHFSTQRLLLAGIALGTLFSAIISLLLASGDPRLGNLLSWISGSTYGVEPPQAIASAGLALVLMLLMPLCRRWLNVMPLGGDTVRALGVPLMRSRLIVLLLASILTAGATLTVGPLSFIGLMSPHMARILGFRRAMPQLAMAAIVGALLMLLADWCGRMVLFPNQIPAGLLTTFIGAPYFIFLLRSQGKG</sequence>
<keyword evidence="4" id="KW-1003">Cell membrane</keyword>